<accession>A0A6G1HS40</accession>
<dbReference type="SUPFAM" id="SSF53474">
    <property type="entry name" value="alpha/beta-Hydrolases"/>
    <property type="match status" value="1"/>
</dbReference>
<dbReference type="GO" id="GO:0016042">
    <property type="term" value="P:lipid catabolic process"/>
    <property type="evidence" value="ECO:0007669"/>
    <property type="project" value="InterPro"/>
</dbReference>
<dbReference type="PANTHER" id="PTHR34853:SF5">
    <property type="entry name" value="LIP-DOMAIN-CONTAINING PROTEIN-RELATED"/>
    <property type="match status" value="1"/>
</dbReference>
<sequence length="584" mass="62380">MARLSQARGMTRLVRWLWIAAICSSSLLATARPEDTFAFSAEAIEAAARAEAVDNRDLGNIVLPENDTFYTAPSGFEKTAPGTILRSRPVPNPLTINNKDAINVKGAWQIQYRTQNSVGEPEAAVMTVLEPYNAKKNSLLVYHYFTDSSYGGCAPSIALQVGNRQDNTYVQLQSLIVVAALSQGWYVSVADDGGPQAAFGSGLQAAYATLDSIRAVKQSGNITGLNPDPITTMYGYSGGALTGSWTTEMHPLYAPELKIHGAALGGNIPNITALVRTFNKGDRASFGPPIILGMSHDYKNLSDWLKENVIPGQEAALRKADYQCFDSNEAYARTELGIYFKRTYQSLMDDPVPQSVFYWGGVQGLRAVPKVPWYLYETIWDDASPVELTDRLVEKYCAAGHSIYYERNHQKLNHSEECIAGLPGAFAWLRDRHNGIPITLGCKTVQVDQPFWGALTDKGGLLLRGLLDGFLAYLGLPVGPGLSLTAPKLKPAPAVSAVPAAAPKAPSAQGTLPSLPKAATGQRPAPKATAPKAVAPKAIAPKAAASKAAAPKGTVAKGATAPKTPKAPKGVGFSFDGDGLDVYE</sequence>
<reference evidence="4" key="1">
    <citation type="journal article" date="2020" name="Stud. Mycol.">
        <title>101 Dothideomycetes genomes: a test case for predicting lifestyles and emergence of pathogens.</title>
        <authorList>
            <person name="Haridas S."/>
            <person name="Albert R."/>
            <person name="Binder M."/>
            <person name="Bloem J."/>
            <person name="Labutti K."/>
            <person name="Salamov A."/>
            <person name="Andreopoulos B."/>
            <person name="Baker S."/>
            <person name="Barry K."/>
            <person name="Bills G."/>
            <person name="Bluhm B."/>
            <person name="Cannon C."/>
            <person name="Castanera R."/>
            <person name="Culley D."/>
            <person name="Daum C."/>
            <person name="Ezra D."/>
            <person name="Gonzalez J."/>
            <person name="Henrissat B."/>
            <person name="Kuo A."/>
            <person name="Liang C."/>
            <person name="Lipzen A."/>
            <person name="Lutzoni F."/>
            <person name="Magnuson J."/>
            <person name="Mondo S."/>
            <person name="Nolan M."/>
            <person name="Ohm R."/>
            <person name="Pangilinan J."/>
            <person name="Park H.-J."/>
            <person name="Ramirez L."/>
            <person name="Alfaro M."/>
            <person name="Sun H."/>
            <person name="Tritt A."/>
            <person name="Yoshinaga Y."/>
            <person name="Zwiers L.-H."/>
            <person name="Turgeon B."/>
            <person name="Goodwin S."/>
            <person name="Spatafora J."/>
            <person name="Crous P."/>
            <person name="Grigoriev I."/>
        </authorList>
    </citation>
    <scope>NUCLEOTIDE SEQUENCE</scope>
    <source>
        <strain evidence="4">CBS 262.69</strain>
    </source>
</reference>
<feature type="signal peptide" evidence="3">
    <location>
        <begin position="1"/>
        <end position="31"/>
    </location>
</feature>
<keyword evidence="1" id="KW-0378">Hydrolase</keyword>
<gene>
    <name evidence="4" type="ORF">EJ06DRAFT_522902</name>
</gene>
<dbReference type="OrthoDB" id="2373480at2759"/>
<dbReference type="Pfam" id="PF03583">
    <property type="entry name" value="LIP"/>
    <property type="match status" value="1"/>
</dbReference>
<dbReference type="InterPro" id="IPR029058">
    <property type="entry name" value="AB_hydrolase_fold"/>
</dbReference>
<evidence type="ECO:0000313" key="4">
    <source>
        <dbReference type="EMBL" id="KAF2398657.1"/>
    </source>
</evidence>
<evidence type="ECO:0000256" key="3">
    <source>
        <dbReference type="SAM" id="SignalP"/>
    </source>
</evidence>
<dbReference type="AlphaFoldDB" id="A0A6G1HS40"/>
<keyword evidence="5" id="KW-1185">Reference proteome</keyword>
<evidence type="ECO:0000256" key="1">
    <source>
        <dbReference type="ARBA" id="ARBA00022801"/>
    </source>
</evidence>
<name>A0A6G1HS40_9PEZI</name>
<dbReference type="Gene3D" id="3.40.50.1820">
    <property type="entry name" value="alpha/beta hydrolase"/>
    <property type="match status" value="1"/>
</dbReference>
<organism evidence="4 5">
    <name type="scientific">Trichodelitschia bisporula</name>
    <dbReference type="NCBI Taxonomy" id="703511"/>
    <lineage>
        <taxon>Eukaryota</taxon>
        <taxon>Fungi</taxon>
        <taxon>Dikarya</taxon>
        <taxon>Ascomycota</taxon>
        <taxon>Pezizomycotina</taxon>
        <taxon>Dothideomycetes</taxon>
        <taxon>Dothideomycetes incertae sedis</taxon>
        <taxon>Phaeotrichales</taxon>
        <taxon>Phaeotrichaceae</taxon>
        <taxon>Trichodelitschia</taxon>
    </lineage>
</organism>
<evidence type="ECO:0000256" key="2">
    <source>
        <dbReference type="SAM" id="MobiDB-lite"/>
    </source>
</evidence>
<keyword evidence="3" id="KW-0732">Signal</keyword>
<feature type="compositionally biased region" description="Low complexity" evidence="2">
    <location>
        <begin position="524"/>
        <end position="572"/>
    </location>
</feature>
<proteinExistence type="predicted"/>
<protein>
    <submittedName>
        <fullName evidence="4">LIP-domain-containing protein</fullName>
    </submittedName>
</protein>
<evidence type="ECO:0000313" key="5">
    <source>
        <dbReference type="Proteomes" id="UP000799640"/>
    </source>
</evidence>
<dbReference type="PANTHER" id="PTHR34853">
    <property type="match status" value="1"/>
</dbReference>
<dbReference type="GO" id="GO:0004806">
    <property type="term" value="F:triacylglycerol lipase activity"/>
    <property type="evidence" value="ECO:0007669"/>
    <property type="project" value="InterPro"/>
</dbReference>
<feature type="chain" id="PRO_5026072917" evidence="3">
    <location>
        <begin position="32"/>
        <end position="584"/>
    </location>
</feature>
<dbReference type="Proteomes" id="UP000799640">
    <property type="component" value="Unassembled WGS sequence"/>
</dbReference>
<dbReference type="EMBL" id="ML996699">
    <property type="protein sequence ID" value="KAF2398657.1"/>
    <property type="molecule type" value="Genomic_DNA"/>
</dbReference>
<dbReference type="Gene3D" id="1.10.260.130">
    <property type="match status" value="1"/>
</dbReference>
<feature type="region of interest" description="Disordered" evidence="2">
    <location>
        <begin position="505"/>
        <end position="584"/>
    </location>
</feature>
<dbReference type="InterPro" id="IPR005152">
    <property type="entry name" value="Lipase_secreted"/>
</dbReference>